<comment type="caution">
    <text evidence="3">The sequence shown here is derived from an EMBL/GenBank/DDBJ whole genome shotgun (WGS) entry which is preliminary data.</text>
</comment>
<feature type="compositionally biased region" description="Polar residues" evidence="1">
    <location>
        <begin position="279"/>
        <end position="293"/>
    </location>
</feature>
<dbReference type="InterPro" id="IPR010433">
    <property type="entry name" value="EIF-4B_pln"/>
</dbReference>
<dbReference type="Proteomes" id="UP000636709">
    <property type="component" value="Unassembled WGS sequence"/>
</dbReference>
<accession>A0A835E3J3</accession>
<dbReference type="EMBL" id="JACEFO010002392">
    <property type="protein sequence ID" value="KAF8661810.1"/>
    <property type="molecule type" value="Genomic_DNA"/>
</dbReference>
<dbReference type="OrthoDB" id="985902at2759"/>
<feature type="compositionally biased region" description="Basic residues" evidence="1">
    <location>
        <begin position="334"/>
        <end position="352"/>
    </location>
</feature>
<sequence>MCTGHLLLSAFWVGWGCGRAVLPTVAIPPLRLFPTRPHISKLETRRTAAKPHHLLRSCKPRGQRKGRETEMENRGGGGGDAKTKIRFDFSWADEVEREEREQVAMQQVRRMEEKKREQIKPDPFGAARPREVVLAEKGVDWRARDLELELAAAAAAPRPPRSAARGHRHAASTAEARSGRATGGISASACAETPARGVPLDRDAGSGRAPHPRRQAAAAASTPRPPTGRMNATSVSRSARGGGKRKFAGEGPVRRARPVGDHAEQGRRVFGELNVGNGCDSSFSASDAGNSCDCNPGGGQTKGMKSAAAAASAADGVPSTVVTATGFDGSAAGQKRRRGKGRNGRGSGKTKKQQTQLV</sequence>
<organism evidence="3 4">
    <name type="scientific">Digitaria exilis</name>
    <dbReference type="NCBI Taxonomy" id="1010633"/>
    <lineage>
        <taxon>Eukaryota</taxon>
        <taxon>Viridiplantae</taxon>
        <taxon>Streptophyta</taxon>
        <taxon>Embryophyta</taxon>
        <taxon>Tracheophyta</taxon>
        <taxon>Spermatophyta</taxon>
        <taxon>Magnoliopsida</taxon>
        <taxon>Liliopsida</taxon>
        <taxon>Poales</taxon>
        <taxon>Poaceae</taxon>
        <taxon>PACMAD clade</taxon>
        <taxon>Panicoideae</taxon>
        <taxon>Panicodae</taxon>
        <taxon>Paniceae</taxon>
        <taxon>Anthephorinae</taxon>
        <taxon>Digitaria</taxon>
    </lineage>
</organism>
<evidence type="ECO:0000313" key="3">
    <source>
        <dbReference type="EMBL" id="KAF8661810.1"/>
    </source>
</evidence>
<feature type="compositionally biased region" description="Basic and acidic residues" evidence="1">
    <location>
        <begin position="258"/>
        <end position="270"/>
    </location>
</feature>
<feature type="region of interest" description="Disordered" evidence="1">
    <location>
        <begin position="59"/>
        <end position="83"/>
    </location>
</feature>
<evidence type="ECO:0000256" key="2">
    <source>
        <dbReference type="SAM" id="SignalP"/>
    </source>
</evidence>
<keyword evidence="2" id="KW-0732">Signal</keyword>
<dbReference type="PANTHER" id="PTHR32091">
    <property type="entry name" value="EUKARYOTIC TRANSLATION INITIATION FACTOR 4B"/>
    <property type="match status" value="1"/>
</dbReference>
<dbReference type="Pfam" id="PF06273">
    <property type="entry name" value="eIF-4B"/>
    <property type="match status" value="1"/>
</dbReference>
<dbReference type="AlphaFoldDB" id="A0A835E3J3"/>
<reference evidence="3" key="1">
    <citation type="submission" date="2020-07" db="EMBL/GenBank/DDBJ databases">
        <title>Genome sequence and genetic diversity analysis of an under-domesticated orphan crop, white fonio (Digitaria exilis).</title>
        <authorList>
            <person name="Bennetzen J.L."/>
            <person name="Chen S."/>
            <person name="Ma X."/>
            <person name="Wang X."/>
            <person name="Yssel A.E.J."/>
            <person name="Chaluvadi S.R."/>
            <person name="Johnson M."/>
            <person name="Gangashetty P."/>
            <person name="Hamidou F."/>
            <person name="Sanogo M.D."/>
            <person name="Zwaenepoel A."/>
            <person name="Wallace J."/>
            <person name="Van De Peer Y."/>
            <person name="Van Deynze A."/>
        </authorList>
    </citation>
    <scope>NUCLEOTIDE SEQUENCE</scope>
    <source>
        <tissue evidence="3">Leaves</tissue>
    </source>
</reference>
<dbReference type="PANTHER" id="PTHR32091:SF25">
    <property type="entry name" value="OS01G0306100 PROTEIN"/>
    <property type="match status" value="1"/>
</dbReference>
<evidence type="ECO:0000256" key="1">
    <source>
        <dbReference type="SAM" id="MobiDB-lite"/>
    </source>
</evidence>
<feature type="signal peptide" evidence="2">
    <location>
        <begin position="1"/>
        <end position="20"/>
    </location>
</feature>
<feature type="region of interest" description="Disordered" evidence="1">
    <location>
        <begin position="153"/>
        <end position="358"/>
    </location>
</feature>
<gene>
    <name evidence="3" type="ORF">HU200_056765</name>
</gene>
<dbReference type="GO" id="GO:0003743">
    <property type="term" value="F:translation initiation factor activity"/>
    <property type="evidence" value="ECO:0007669"/>
    <property type="project" value="InterPro"/>
</dbReference>
<feature type="chain" id="PRO_5033011343" evidence="2">
    <location>
        <begin position="21"/>
        <end position="358"/>
    </location>
</feature>
<dbReference type="GO" id="GO:0003729">
    <property type="term" value="F:mRNA binding"/>
    <property type="evidence" value="ECO:0007669"/>
    <property type="project" value="TreeGrafter"/>
</dbReference>
<evidence type="ECO:0000313" key="4">
    <source>
        <dbReference type="Proteomes" id="UP000636709"/>
    </source>
</evidence>
<name>A0A835E3J3_9POAL</name>
<protein>
    <submittedName>
        <fullName evidence="3">Uncharacterized protein</fullName>
    </submittedName>
</protein>
<keyword evidence="4" id="KW-1185">Reference proteome</keyword>
<proteinExistence type="predicted"/>